<organism evidence="1 2">
    <name type="scientific">Melastoma candidum</name>
    <dbReference type="NCBI Taxonomy" id="119954"/>
    <lineage>
        <taxon>Eukaryota</taxon>
        <taxon>Viridiplantae</taxon>
        <taxon>Streptophyta</taxon>
        <taxon>Embryophyta</taxon>
        <taxon>Tracheophyta</taxon>
        <taxon>Spermatophyta</taxon>
        <taxon>Magnoliopsida</taxon>
        <taxon>eudicotyledons</taxon>
        <taxon>Gunneridae</taxon>
        <taxon>Pentapetalae</taxon>
        <taxon>rosids</taxon>
        <taxon>malvids</taxon>
        <taxon>Myrtales</taxon>
        <taxon>Melastomataceae</taxon>
        <taxon>Melastomatoideae</taxon>
        <taxon>Melastomateae</taxon>
        <taxon>Melastoma</taxon>
    </lineage>
</organism>
<dbReference type="EMBL" id="CM042885">
    <property type="protein sequence ID" value="KAI4365499.1"/>
    <property type="molecule type" value="Genomic_DNA"/>
</dbReference>
<evidence type="ECO:0000313" key="1">
    <source>
        <dbReference type="EMBL" id="KAI4365499.1"/>
    </source>
</evidence>
<sequence length="420" mass="45109">MPNSACEAEVVIVGAGIAGLATAVALHRIGIGAVVLERSDGLRATGAALSLFPNAWLALDALGISHKLNPIYVPLTEGSFTDVQSKRVQEVSLAAENCKGEVSGPRVVHRKALLEALAEELPAGSIRFSSRLTGFETKVDPDSSEPQYTVMLDDGTAINAKVVIGCDGVHSVVARKLGLSSAISSGRWAVRGLAVFAEGHGMAHTVHQFVDAGKRAGCAAMNDKEVYWFLTCKVPENHKDATTDPETIKKQVIEDLARDFPPIYHEVVDHADLTTLSWAPLVFRYPWDMLFGKLADGNVTVAGDAMHPMTPDLGQGGGLALEDAVVLGRHIGFTVAAPGKLDGKKVGQALRGYVRERWWRAAAVITGSYVSGWVQGGGTNWFTRLLRIVFYMFAFKKLVNYASKYDCGELSTRDFISSGV</sequence>
<accession>A0ACB9QHE9</accession>
<name>A0ACB9QHE9_9MYRT</name>
<dbReference type="Proteomes" id="UP001057402">
    <property type="component" value="Chromosome 6"/>
</dbReference>
<keyword evidence="2" id="KW-1185">Reference proteome</keyword>
<reference evidence="2" key="1">
    <citation type="journal article" date="2023" name="Front. Plant Sci.">
        <title>Chromosomal-level genome assembly of Melastoma candidum provides insights into trichome evolution.</title>
        <authorList>
            <person name="Zhong Y."/>
            <person name="Wu W."/>
            <person name="Sun C."/>
            <person name="Zou P."/>
            <person name="Liu Y."/>
            <person name="Dai S."/>
            <person name="Zhou R."/>
        </authorList>
    </citation>
    <scope>NUCLEOTIDE SEQUENCE [LARGE SCALE GENOMIC DNA]</scope>
</reference>
<evidence type="ECO:0000313" key="2">
    <source>
        <dbReference type="Proteomes" id="UP001057402"/>
    </source>
</evidence>
<comment type="caution">
    <text evidence="1">The sequence shown here is derived from an EMBL/GenBank/DDBJ whole genome shotgun (WGS) entry which is preliminary data.</text>
</comment>
<proteinExistence type="predicted"/>
<gene>
    <name evidence="1" type="ORF">MLD38_021479</name>
</gene>
<protein>
    <submittedName>
        <fullName evidence="1">Uncharacterized protein</fullName>
    </submittedName>
</protein>